<dbReference type="EMBL" id="KK108100">
    <property type="protein sequence ID" value="EZA46914.1"/>
    <property type="molecule type" value="Genomic_DNA"/>
</dbReference>
<dbReference type="AlphaFoldDB" id="A0A026VVQ6"/>
<gene>
    <name evidence="2" type="ORF">X777_00711</name>
</gene>
<dbReference type="InterPro" id="IPR005491">
    <property type="entry name" value="ENT_dom"/>
</dbReference>
<organism evidence="2 3">
    <name type="scientific">Ooceraea biroi</name>
    <name type="common">Clonal raider ant</name>
    <name type="synonym">Cerapachys biroi</name>
    <dbReference type="NCBI Taxonomy" id="2015173"/>
    <lineage>
        <taxon>Eukaryota</taxon>
        <taxon>Metazoa</taxon>
        <taxon>Ecdysozoa</taxon>
        <taxon>Arthropoda</taxon>
        <taxon>Hexapoda</taxon>
        <taxon>Insecta</taxon>
        <taxon>Pterygota</taxon>
        <taxon>Neoptera</taxon>
        <taxon>Endopterygota</taxon>
        <taxon>Hymenoptera</taxon>
        <taxon>Apocrita</taxon>
        <taxon>Aculeata</taxon>
        <taxon>Formicoidea</taxon>
        <taxon>Formicidae</taxon>
        <taxon>Dorylinae</taxon>
        <taxon>Ooceraea</taxon>
    </lineage>
</organism>
<feature type="domain" description="ENT" evidence="1">
    <location>
        <begin position="12"/>
        <end position="65"/>
    </location>
</feature>
<protein>
    <recommendedName>
        <fullName evidence="1">ENT domain-containing protein</fullName>
    </recommendedName>
</protein>
<name>A0A026VVQ6_OOCBI</name>
<dbReference type="Proteomes" id="UP000053097">
    <property type="component" value="Unassembled WGS sequence"/>
</dbReference>
<dbReference type="PROSITE" id="PS51138">
    <property type="entry name" value="ENT"/>
    <property type="match status" value="1"/>
</dbReference>
<reference evidence="2 3" key="1">
    <citation type="journal article" date="2014" name="Curr. Biol.">
        <title>The genome of the clonal raider ant Cerapachys biroi.</title>
        <authorList>
            <person name="Oxley P.R."/>
            <person name="Ji L."/>
            <person name="Fetter-Pruneda I."/>
            <person name="McKenzie S.K."/>
            <person name="Li C."/>
            <person name="Hu H."/>
            <person name="Zhang G."/>
            <person name="Kronauer D.J."/>
        </authorList>
    </citation>
    <scope>NUCLEOTIDE SEQUENCE [LARGE SCALE GENOMIC DNA]</scope>
</reference>
<proteinExistence type="predicted"/>
<keyword evidence="3" id="KW-1185">Reference proteome</keyword>
<evidence type="ECO:0000313" key="2">
    <source>
        <dbReference type="EMBL" id="EZA46914.1"/>
    </source>
</evidence>
<evidence type="ECO:0000313" key="3">
    <source>
        <dbReference type="Proteomes" id="UP000053097"/>
    </source>
</evidence>
<evidence type="ECO:0000259" key="1">
    <source>
        <dbReference type="PROSITE" id="PS51138"/>
    </source>
</evidence>
<sequence>MLKRTLPLIKKLSLQLHLEFRPRLSHIIRMFVIQVLRLQYLRKSLIIKFQKNLLISLYYHIIKAL</sequence>
<accession>A0A026VVQ6</accession>